<dbReference type="CDD" id="cd01949">
    <property type="entry name" value="GGDEF"/>
    <property type="match status" value="1"/>
</dbReference>
<dbReference type="Pfam" id="PF00672">
    <property type="entry name" value="HAMP"/>
    <property type="match status" value="1"/>
</dbReference>
<feature type="domain" description="HAMP" evidence="2">
    <location>
        <begin position="319"/>
        <end position="371"/>
    </location>
</feature>
<dbReference type="FunFam" id="3.30.70.270:FF:000001">
    <property type="entry name" value="Diguanylate cyclase domain protein"/>
    <property type="match status" value="1"/>
</dbReference>
<gene>
    <name evidence="4" type="ORF">JF547_18965</name>
</gene>
<reference evidence="4" key="1">
    <citation type="submission" date="2020-12" db="EMBL/GenBank/DDBJ databases">
        <title>Oil enriched cultivation method for isolating marine PHA-producing bacteria.</title>
        <authorList>
            <person name="Zheng W."/>
            <person name="Yu S."/>
            <person name="Huang Y."/>
        </authorList>
    </citation>
    <scope>NUCLEOTIDE SEQUENCE</scope>
    <source>
        <strain evidence="4">SY-2-3</strain>
    </source>
</reference>
<feature type="transmembrane region" description="Helical" evidence="1">
    <location>
        <begin position="299"/>
        <end position="318"/>
    </location>
</feature>
<sequence>MNKLFQVGIRVQVALATALMVVGLAALMSFVVGKRSGADLQTQIGLGVSDIALQMADELDRTMWTHRGEVSVLSTLGALRNFEDVREISSIINRLRREIPIFTWIGVLDHEGTVVAATGDMLVGMNIAQRPVFQYGKNGQFIGDVHDAKLLAEKFPLYNGEPIQFVDIAVPLVNDSDEFTGVLATHLSWEWADTVRKSLFGGQGIHQNVDIFVISQEGTVLLGPDQELVGTSLRLDALTEAKRNHVGWKISTWPDGREYLTGYAPADGHLDYDGLNWSILVRQHVDDALAPVFELRRDILIWGTVLAVVFSITAWWAAGFLVGPIGHMANAIEAMKRGEISQLPDVRGAREINILSKNLQSLLAKLTEKDAALGAMKHIAHHDKLTGLGNRLAMDAYFEHAIARADRKKGELAILMLDLDDFKPINDRFGHAAGDDVLREVAKRLRRCVRGGDLVARLGGDEMVIVCHVDKNGATEATMLAERILHEILMPFITGGNRVSINMSIGISVYPEHGHDPEKLLERADIALYTAKARGKNGYVLFSDVEKSSDSSTSRA</sequence>
<dbReference type="Proteomes" id="UP000664405">
    <property type="component" value="Unassembled WGS sequence"/>
</dbReference>
<dbReference type="PANTHER" id="PTHR46663">
    <property type="entry name" value="DIGUANYLATE CYCLASE DGCT-RELATED"/>
    <property type="match status" value="1"/>
</dbReference>
<dbReference type="InterPro" id="IPR043128">
    <property type="entry name" value="Rev_trsase/Diguanyl_cyclase"/>
</dbReference>
<dbReference type="CDD" id="cd18774">
    <property type="entry name" value="PDC2_HK_sensor"/>
    <property type="match status" value="1"/>
</dbReference>
<dbReference type="EMBL" id="JAEKJW010000003">
    <property type="protein sequence ID" value="MBN8198559.1"/>
    <property type="molecule type" value="Genomic_DNA"/>
</dbReference>
<dbReference type="InterPro" id="IPR052163">
    <property type="entry name" value="DGC-Regulatory_Protein"/>
</dbReference>
<evidence type="ECO:0000259" key="2">
    <source>
        <dbReference type="PROSITE" id="PS50885"/>
    </source>
</evidence>
<dbReference type="Gene3D" id="3.30.70.270">
    <property type="match status" value="1"/>
</dbReference>
<evidence type="ECO:0000259" key="3">
    <source>
        <dbReference type="PROSITE" id="PS50887"/>
    </source>
</evidence>
<dbReference type="CDD" id="cd12914">
    <property type="entry name" value="PDC1_DGC_like"/>
    <property type="match status" value="1"/>
</dbReference>
<feature type="domain" description="GGDEF" evidence="3">
    <location>
        <begin position="410"/>
        <end position="544"/>
    </location>
</feature>
<proteinExistence type="predicted"/>
<keyword evidence="1" id="KW-0472">Membrane</keyword>
<keyword evidence="1" id="KW-1133">Transmembrane helix</keyword>
<dbReference type="AlphaFoldDB" id="A0A8I1MC64"/>
<protein>
    <submittedName>
        <fullName evidence="4">GGDEF domain-containing protein</fullName>
    </submittedName>
</protein>
<dbReference type="GO" id="GO:0003824">
    <property type="term" value="F:catalytic activity"/>
    <property type="evidence" value="ECO:0007669"/>
    <property type="project" value="UniProtKB-ARBA"/>
</dbReference>
<dbReference type="PROSITE" id="PS50887">
    <property type="entry name" value="GGDEF"/>
    <property type="match status" value="1"/>
</dbReference>
<dbReference type="InterPro" id="IPR000160">
    <property type="entry name" value="GGDEF_dom"/>
</dbReference>
<keyword evidence="1" id="KW-0812">Transmembrane</keyword>
<dbReference type="InterPro" id="IPR003660">
    <property type="entry name" value="HAMP_dom"/>
</dbReference>
<dbReference type="PANTHER" id="PTHR46663:SF2">
    <property type="entry name" value="GGDEF DOMAIN-CONTAINING PROTEIN"/>
    <property type="match status" value="1"/>
</dbReference>
<feature type="transmembrane region" description="Helical" evidence="1">
    <location>
        <begin position="12"/>
        <end position="32"/>
    </location>
</feature>
<dbReference type="GO" id="GO:0007165">
    <property type="term" value="P:signal transduction"/>
    <property type="evidence" value="ECO:0007669"/>
    <property type="project" value="InterPro"/>
</dbReference>
<accession>A0A8I1MC64</accession>
<name>A0A8I1MC64_9PROT</name>
<dbReference type="NCBIfam" id="TIGR00254">
    <property type="entry name" value="GGDEF"/>
    <property type="match status" value="1"/>
</dbReference>
<dbReference type="PROSITE" id="PS50885">
    <property type="entry name" value="HAMP"/>
    <property type="match status" value="1"/>
</dbReference>
<dbReference type="SMART" id="SM00267">
    <property type="entry name" value="GGDEF"/>
    <property type="match status" value="1"/>
</dbReference>
<organism evidence="4 5">
    <name type="scientific">Thalassospira povalilytica</name>
    <dbReference type="NCBI Taxonomy" id="732237"/>
    <lineage>
        <taxon>Bacteria</taxon>
        <taxon>Pseudomonadati</taxon>
        <taxon>Pseudomonadota</taxon>
        <taxon>Alphaproteobacteria</taxon>
        <taxon>Rhodospirillales</taxon>
        <taxon>Thalassospiraceae</taxon>
        <taxon>Thalassospira</taxon>
    </lineage>
</organism>
<evidence type="ECO:0000313" key="5">
    <source>
        <dbReference type="Proteomes" id="UP000664405"/>
    </source>
</evidence>
<dbReference type="InterPro" id="IPR029787">
    <property type="entry name" value="Nucleotide_cyclase"/>
</dbReference>
<evidence type="ECO:0000256" key="1">
    <source>
        <dbReference type="SAM" id="Phobius"/>
    </source>
</evidence>
<dbReference type="SUPFAM" id="SSF55073">
    <property type="entry name" value="Nucleotide cyclase"/>
    <property type="match status" value="1"/>
</dbReference>
<dbReference type="Gene3D" id="3.30.450.20">
    <property type="entry name" value="PAS domain"/>
    <property type="match status" value="1"/>
</dbReference>
<comment type="caution">
    <text evidence="4">The sequence shown here is derived from an EMBL/GenBank/DDBJ whole genome shotgun (WGS) entry which is preliminary data.</text>
</comment>
<dbReference type="GO" id="GO:0016020">
    <property type="term" value="C:membrane"/>
    <property type="evidence" value="ECO:0007669"/>
    <property type="project" value="InterPro"/>
</dbReference>
<evidence type="ECO:0000313" key="4">
    <source>
        <dbReference type="EMBL" id="MBN8198559.1"/>
    </source>
</evidence>
<dbReference type="Pfam" id="PF00990">
    <property type="entry name" value="GGDEF"/>
    <property type="match status" value="1"/>
</dbReference>
<dbReference type="Gene3D" id="6.10.340.10">
    <property type="match status" value="1"/>
</dbReference>